<sequence>MGFIVICLFTLSSWAEESEPTFETSKEQQESRHRDGVDVYELVADDAVVEDDSDGGVTYFEEPLVLPEHLGPVIHPISAKNTDETSVSFPESPLLDAPAPWVPSIVPFLDNTQPENTAAKEGAKDGKTASKPLHEPKVGSPKQEGVPAKILAVDVHPKMPKIAILIDDLGYNRHGMESSLLLPTEVALAILPSTPFAHQTALGAQKQNRITLLHAPMENERELKLGPGGLYAKMSEQELKSTLSNDLDGLPGIKGVNNHMGSLLTTKADSMKWVMETLKGRSLFFIDSLTSPKSVAKQTAQEFGLETVSRDVFLDNIRTEAAIDKQFTRLIKLAKKHGSALAIGHPYPETMSYLKKRLHNLGQDGVHLVSVSELLTVATQPVP</sequence>
<organism evidence="2 3">
    <name type="scientific">Marinomonas pontica</name>
    <dbReference type="NCBI Taxonomy" id="264739"/>
    <lineage>
        <taxon>Bacteria</taxon>
        <taxon>Pseudomonadati</taxon>
        <taxon>Pseudomonadota</taxon>
        <taxon>Gammaproteobacteria</taxon>
        <taxon>Oceanospirillales</taxon>
        <taxon>Oceanospirillaceae</taxon>
        <taxon>Marinomonas</taxon>
    </lineage>
</organism>
<dbReference type="EMBL" id="AP027271">
    <property type="protein sequence ID" value="BDX04050.1"/>
    <property type="molecule type" value="Genomic_DNA"/>
</dbReference>
<evidence type="ECO:0000313" key="3">
    <source>
        <dbReference type="Proteomes" id="UP001307608"/>
    </source>
</evidence>
<reference evidence="2 3" key="1">
    <citation type="submission" date="2023-01" db="EMBL/GenBank/DDBJ databases">
        <title>Complete genome sequence of Marinomonas pontica strain 200518_36.</title>
        <authorList>
            <person name="Ueki S."/>
            <person name="Gajardo G."/>
            <person name="Maruyama F."/>
        </authorList>
    </citation>
    <scope>NUCLEOTIDE SEQUENCE [LARGE SCALE GENOMIC DNA]</scope>
    <source>
        <strain evidence="2 3">200518_36</strain>
    </source>
</reference>
<dbReference type="Pfam" id="PF04748">
    <property type="entry name" value="Polysacc_deac_2"/>
    <property type="match status" value="1"/>
</dbReference>
<dbReference type="SUPFAM" id="SSF88713">
    <property type="entry name" value="Glycoside hydrolase/deacetylase"/>
    <property type="match status" value="1"/>
</dbReference>
<feature type="region of interest" description="Disordered" evidence="1">
    <location>
        <begin position="116"/>
        <end position="144"/>
    </location>
</feature>
<evidence type="ECO:0008006" key="4">
    <source>
        <dbReference type="Google" id="ProtNLM"/>
    </source>
</evidence>
<dbReference type="InterPro" id="IPR006837">
    <property type="entry name" value="Divergent_DAC"/>
</dbReference>
<keyword evidence="3" id="KW-1185">Reference proteome</keyword>
<gene>
    <name evidence="2" type="ORF">MACH16_27980</name>
</gene>
<proteinExistence type="predicted"/>
<dbReference type="CDD" id="cd10936">
    <property type="entry name" value="CE4_DAC2"/>
    <property type="match status" value="1"/>
</dbReference>
<feature type="compositionally biased region" description="Basic and acidic residues" evidence="1">
    <location>
        <begin position="121"/>
        <end position="137"/>
    </location>
</feature>
<evidence type="ECO:0000313" key="2">
    <source>
        <dbReference type="EMBL" id="BDX04050.1"/>
    </source>
</evidence>
<dbReference type="Gene3D" id="3.20.20.370">
    <property type="entry name" value="Glycoside hydrolase/deacetylase"/>
    <property type="match status" value="1"/>
</dbReference>
<evidence type="ECO:0000256" key="1">
    <source>
        <dbReference type="SAM" id="MobiDB-lite"/>
    </source>
</evidence>
<dbReference type="PANTHER" id="PTHR30105">
    <property type="entry name" value="UNCHARACTERIZED YIBQ-RELATED"/>
    <property type="match status" value="1"/>
</dbReference>
<accession>A0ABN6WPX8</accession>
<dbReference type="PANTHER" id="PTHR30105:SF2">
    <property type="entry name" value="DIVERGENT POLYSACCHARIDE DEACETYLASE SUPERFAMILY"/>
    <property type="match status" value="1"/>
</dbReference>
<dbReference type="Proteomes" id="UP001307608">
    <property type="component" value="Chromosome"/>
</dbReference>
<dbReference type="InterPro" id="IPR011330">
    <property type="entry name" value="Glyco_hydro/deAcase_b/a-brl"/>
</dbReference>
<protein>
    <recommendedName>
        <fullName evidence="4">Divergent polysaccharide deacetylase family protein</fullName>
    </recommendedName>
</protein>
<name>A0ABN6WPX8_9GAMM</name>